<accession>A0A835HAI9</accession>
<organism evidence="1 2">
    <name type="scientific">Coptis chinensis</name>
    <dbReference type="NCBI Taxonomy" id="261450"/>
    <lineage>
        <taxon>Eukaryota</taxon>
        <taxon>Viridiplantae</taxon>
        <taxon>Streptophyta</taxon>
        <taxon>Embryophyta</taxon>
        <taxon>Tracheophyta</taxon>
        <taxon>Spermatophyta</taxon>
        <taxon>Magnoliopsida</taxon>
        <taxon>Ranunculales</taxon>
        <taxon>Ranunculaceae</taxon>
        <taxon>Coptidoideae</taxon>
        <taxon>Coptis</taxon>
    </lineage>
</organism>
<sequence length="62" mass="6890">CQVTTGFSSTGLTREMIFSYLLGYGQFGISRKGSQDTSDEHCSIFYEKEKVLAFVICYTGST</sequence>
<dbReference type="Proteomes" id="UP000631114">
    <property type="component" value="Unassembled WGS sequence"/>
</dbReference>
<feature type="non-terminal residue" evidence="1">
    <location>
        <position position="62"/>
    </location>
</feature>
<dbReference type="AlphaFoldDB" id="A0A835HAI9"/>
<comment type="caution">
    <text evidence="1">The sequence shown here is derived from an EMBL/GenBank/DDBJ whole genome shotgun (WGS) entry which is preliminary data.</text>
</comment>
<reference evidence="1 2" key="1">
    <citation type="submission" date="2020-10" db="EMBL/GenBank/DDBJ databases">
        <title>The Coptis chinensis genome and diversification of protoberbering-type alkaloids.</title>
        <authorList>
            <person name="Wang B."/>
            <person name="Shu S."/>
            <person name="Song C."/>
            <person name="Liu Y."/>
        </authorList>
    </citation>
    <scope>NUCLEOTIDE SEQUENCE [LARGE SCALE GENOMIC DNA]</scope>
    <source>
        <strain evidence="1">HL-2020</strain>
        <tissue evidence="1">Leaf</tissue>
    </source>
</reference>
<dbReference type="OrthoDB" id="276515at2759"/>
<evidence type="ECO:0000313" key="2">
    <source>
        <dbReference type="Proteomes" id="UP000631114"/>
    </source>
</evidence>
<dbReference type="EMBL" id="JADFTS010000008">
    <property type="protein sequence ID" value="KAF9594747.1"/>
    <property type="molecule type" value="Genomic_DNA"/>
</dbReference>
<evidence type="ECO:0000313" key="1">
    <source>
        <dbReference type="EMBL" id="KAF9594747.1"/>
    </source>
</evidence>
<keyword evidence="2" id="KW-1185">Reference proteome</keyword>
<gene>
    <name evidence="1" type="ORF">IFM89_034730</name>
</gene>
<protein>
    <submittedName>
        <fullName evidence="1">Uncharacterized protein</fullName>
    </submittedName>
</protein>
<name>A0A835HAI9_9MAGN</name>
<proteinExistence type="predicted"/>